<dbReference type="InterPro" id="IPR036526">
    <property type="entry name" value="C-N_Hydrolase_sf"/>
</dbReference>
<comment type="function">
    <text evidence="8">Catalyzes the phospholipid dependent N-acylation of the N-terminal cysteine of apolipoprotein, the last step in lipoprotein maturation.</text>
</comment>
<dbReference type="UniPathway" id="UPA00666"/>
<feature type="transmembrane region" description="Helical" evidence="8">
    <location>
        <begin position="74"/>
        <end position="96"/>
    </location>
</feature>
<dbReference type="PANTHER" id="PTHR38686:SF1">
    <property type="entry name" value="APOLIPOPROTEIN N-ACYLTRANSFERASE"/>
    <property type="match status" value="1"/>
</dbReference>
<evidence type="ECO:0000313" key="10">
    <source>
        <dbReference type="EMBL" id="NYJ01398.1"/>
    </source>
</evidence>
<evidence type="ECO:0000256" key="5">
    <source>
        <dbReference type="ARBA" id="ARBA00022989"/>
    </source>
</evidence>
<comment type="caution">
    <text evidence="8">Lacks conserved residue(s) required for the propagation of feature annotation.</text>
</comment>
<feature type="transmembrane region" description="Helical" evidence="8">
    <location>
        <begin position="44"/>
        <end position="62"/>
    </location>
</feature>
<dbReference type="InterPro" id="IPR045378">
    <property type="entry name" value="LNT_N"/>
</dbReference>
<keyword evidence="4 8" id="KW-0812">Transmembrane</keyword>
<dbReference type="EMBL" id="JACCFP010000001">
    <property type="protein sequence ID" value="NYJ01398.1"/>
    <property type="molecule type" value="Genomic_DNA"/>
</dbReference>
<dbReference type="Proteomes" id="UP000530424">
    <property type="component" value="Unassembled WGS sequence"/>
</dbReference>
<evidence type="ECO:0000259" key="9">
    <source>
        <dbReference type="PROSITE" id="PS50263"/>
    </source>
</evidence>
<comment type="subcellular location">
    <subcellularLocation>
        <location evidence="1 8">Cell membrane</location>
        <topology evidence="1 8">Multi-pass membrane protein</topology>
    </subcellularLocation>
</comment>
<evidence type="ECO:0000256" key="6">
    <source>
        <dbReference type="ARBA" id="ARBA00023136"/>
    </source>
</evidence>
<keyword evidence="11" id="KW-1185">Reference proteome</keyword>
<feature type="domain" description="CN hydrolase" evidence="9">
    <location>
        <begin position="205"/>
        <end position="458"/>
    </location>
</feature>
<protein>
    <recommendedName>
        <fullName evidence="8">Apolipoprotein N-acyltransferase</fullName>
        <shortName evidence="8">ALP N-acyltransferase</shortName>
        <ecNumber evidence="8">2.3.1.269</ecNumber>
    </recommendedName>
</protein>
<dbReference type="AlphaFoldDB" id="A0A853C4B5"/>
<dbReference type="CDD" id="cd07571">
    <property type="entry name" value="ALP_N-acyl_transferase"/>
    <property type="match status" value="1"/>
</dbReference>
<dbReference type="SUPFAM" id="SSF56317">
    <property type="entry name" value="Carbon-nitrogen hydrolase"/>
    <property type="match status" value="1"/>
</dbReference>
<comment type="similarity">
    <text evidence="8">Belongs to the CN hydrolase family. Apolipoprotein N-acyltransferase subfamily.</text>
</comment>
<keyword evidence="2 8" id="KW-1003">Cell membrane</keyword>
<comment type="caution">
    <text evidence="10">The sequence shown here is derived from an EMBL/GenBank/DDBJ whole genome shotgun (WGS) entry which is preliminary data.</text>
</comment>
<keyword evidence="10" id="KW-0449">Lipoprotein</keyword>
<sequence>MPLRLLLAIGSGLLLAASFEPLALPYLLPFGVAGFALATSGLRVRRAGLVGLVFGVAFYFTHIEWMRRSIGPDAWLALSTIESLFYGLLGLAVPLLRRLPAWPLWLAAAWTAMEGIRSTWPFSGMPWGRVSFAVVDTPVAPAAPYVGLTGLSFLVVLTGFLLATLVEAAQARTGWRAPALGLVAVVALLLVPTVRPYDVDTTGSVTVAAIQGNLPGPANNILWDHRQVTRNHVDRTVELAEDVAAGDVPAPDFVLWPENATAVDPFVDAEVNQGIREAVAAVGVPVVVGGLADDGTEHVLNQGIVWDPESGPGDRYTKQHPVPYGEYIPFRDIWNPEFGQLALISRDMKSGTRTSPLRVAGIEIADAICFDVAYDDVARDQIREGAQLLTVQTSNASFIFTNQIEQQFAITRLRAMESARWLVVASPNGRSGVIAPDGTVVATADPRTAATLVEEVGLVDQVSPAVRLGALPGRMFTVLSVIGLVYGAIAYRRRRDHAGSLAPAGGPADEEAHVD</sequence>
<accession>A0A853C4B5</accession>
<dbReference type="InterPro" id="IPR004563">
    <property type="entry name" value="Apolipo_AcylTrfase"/>
</dbReference>
<comment type="catalytic activity">
    <reaction evidence="8">
        <text>N-terminal S-1,2-diacyl-sn-glyceryl-L-cysteinyl-[lipoprotein] + a glycerophospholipid = N-acyl-S-1,2-diacyl-sn-glyceryl-L-cysteinyl-[lipoprotein] + a 2-acyl-sn-glycero-3-phospholipid + H(+)</text>
        <dbReference type="Rhea" id="RHEA:48228"/>
        <dbReference type="Rhea" id="RHEA-COMP:14681"/>
        <dbReference type="Rhea" id="RHEA-COMP:14684"/>
        <dbReference type="ChEBI" id="CHEBI:15378"/>
        <dbReference type="ChEBI" id="CHEBI:136912"/>
        <dbReference type="ChEBI" id="CHEBI:140656"/>
        <dbReference type="ChEBI" id="CHEBI:140657"/>
        <dbReference type="ChEBI" id="CHEBI:140660"/>
        <dbReference type="EC" id="2.3.1.269"/>
    </reaction>
</comment>
<evidence type="ECO:0000256" key="2">
    <source>
        <dbReference type="ARBA" id="ARBA00022475"/>
    </source>
</evidence>
<dbReference type="Pfam" id="PF00795">
    <property type="entry name" value="CN_hydrolase"/>
    <property type="match status" value="1"/>
</dbReference>
<dbReference type="GO" id="GO:0016410">
    <property type="term" value="F:N-acyltransferase activity"/>
    <property type="evidence" value="ECO:0007669"/>
    <property type="project" value="UniProtKB-UniRule"/>
</dbReference>
<keyword evidence="7 8" id="KW-0012">Acyltransferase</keyword>
<dbReference type="EC" id="2.3.1.269" evidence="8"/>
<keyword evidence="6 8" id="KW-0472">Membrane</keyword>
<name>A0A853C4B5_9ACTN</name>
<organism evidence="10 11">
    <name type="scientific">Nocardioides thalensis</name>
    <dbReference type="NCBI Taxonomy" id="1914755"/>
    <lineage>
        <taxon>Bacteria</taxon>
        <taxon>Bacillati</taxon>
        <taxon>Actinomycetota</taxon>
        <taxon>Actinomycetes</taxon>
        <taxon>Propionibacteriales</taxon>
        <taxon>Nocardioidaceae</taxon>
        <taxon>Nocardioides</taxon>
    </lineage>
</organism>
<dbReference type="NCBIfam" id="TIGR00546">
    <property type="entry name" value="lnt"/>
    <property type="match status" value="1"/>
</dbReference>
<dbReference type="RefSeq" id="WP_179667889.1">
    <property type="nucleotide sequence ID" value="NZ_JACCFP010000001.1"/>
</dbReference>
<keyword evidence="3 8" id="KW-0808">Transferase</keyword>
<evidence type="ECO:0000256" key="4">
    <source>
        <dbReference type="ARBA" id="ARBA00022692"/>
    </source>
</evidence>
<dbReference type="PANTHER" id="PTHR38686">
    <property type="entry name" value="APOLIPOPROTEIN N-ACYLTRANSFERASE"/>
    <property type="match status" value="1"/>
</dbReference>
<dbReference type="Gene3D" id="3.60.110.10">
    <property type="entry name" value="Carbon-nitrogen hydrolase"/>
    <property type="match status" value="1"/>
</dbReference>
<comment type="pathway">
    <text evidence="8">Protein modification; lipoprotein biosynthesis (N-acyl transfer).</text>
</comment>
<dbReference type="InterPro" id="IPR003010">
    <property type="entry name" value="C-N_Hydrolase"/>
</dbReference>
<evidence type="ECO:0000313" key="11">
    <source>
        <dbReference type="Proteomes" id="UP000530424"/>
    </source>
</evidence>
<dbReference type="PROSITE" id="PS50263">
    <property type="entry name" value="CN_HYDROLASE"/>
    <property type="match status" value="1"/>
</dbReference>
<keyword evidence="5 8" id="KW-1133">Transmembrane helix</keyword>
<gene>
    <name evidence="8" type="primary">lnt</name>
    <name evidence="10" type="ORF">HNR19_002096</name>
</gene>
<dbReference type="Pfam" id="PF20154">
    <property type="entry name" value="LNT_N"/>
    <property type="match status" value="1"/>
</dbReference>
<reference evidence="10 11" key="1">
    <citation type="submission" date="2020-07" db="EMBL/GenBank/DDBJ databases">
        <title>Sequencing the genomes of 1000 actinobacteria strains.</title>
        <authorList>
            <person name="Klenk H.-P."/>
        </authorList>
    </citation>
    <scope>NUCLEOTIDE SEQUENCE [LARGE SCALE GENOMIC DNA]</scope>
    <source>
        <strain evidence="10 11">DSM 103833</strain>
    </source>
</reference>
<feature type="transmembrane region" description="Helical" evidence="8">
    <location>
        <begin position="142"/>
        <end position="165"/>
    </location>
</feature>
<feature type="transmembrane region" description="Helical" evidence="8">
    <location>
        <begin position="177"/>
        <end position="194"/>
    </location>
</feature>
<proteinExistence type="inferred from homology"/>
<evidence type="ECO:0000256" key="7">
    <source>
        <dbReference type="ARBA" id="ARBA00023315"/>
    </source>
</evidence>
<dbReference type="GO" id="GO:0005886">
    <property type="term" value="C:plasma membrane"/>
    <property type="evidence" value="ECO:0007669"/>
    <property type="project" value="UniProtKB-SubCell"/>
</dbReference>
<dbReference type="GO" id="GO:0042158">
    <property type="term" value="P:lipoprotein biosynthetic process"/>
    <property type="evidence" value="ECO:0007669"/>
    <property type="project" value="UniProtKB-UniRule"/>
</dbReference>
<evidence type="ECO:0000256" key="1">
    <source>
        <dbReference type="ARBA" id="ARBA00004651"/>
    </source>
</evidence>
<evidence type="ECO:0000256" key="3">
    <source>
        <dbReference type="ARBA" id="ARBA00022679"/>
    </source>
</evidence>
<evidence type="ECO:0000256" key="8">
    <source>
        <dbReference type="HAMAP-Rule" id="MF_01148"/>
    </source>
</evidence>
<dbReference type="HAMAP" id="MF_01148">
    <property type="entry name" value="Lnt"/>
    <property type="match status" value="1"/>
</dbReference>